<comment type="caution">
    <text evidence="1">The sequence shown here is derived from an EMBL/GenBank/DDBJ whole genome shotgun (WGS) entry which is preliminary data.</text>
</comment>
<dbReference type="EMBL" id="JASSZA010000008">
    <property type="protein sequence ID" value="KAK2103494.1"/>
    <property type="molecule type" value="Genomic_DNA"/>
</dbReference>
<gene>
    <name evidence="1" type="ORF">P7K49_017350</name>
</gene>
<accession>A0ABQ9V3D5</accession>
<dbReference type="Proteomes" id="UP001266305">
    <property type="component" value="Unassembled WGS sequence"/>
</dbReference>
<reference evidence="1 2" key="1">
    <citation type="submission" date="2023-05" db="EMBL/GenBank/DDBJ databases">
        <title>B98-5 Cell Line De Novo Hybrid Assembly: An Optical Mapping Approach.</title>
        <authorList>
            <person name="Kananen K."/>
            <person name="Auerbach J.A."/>
            <person name="Kautto E."/>
            <person name="Blachly J.S."/>
        </authorList>
    </citation>
    <scope>NUCLEOTIDE SEQUENCE [LARGE SCALE GENOMIC DNA]</scope>
    <source>
        <strain evidence="1">B95-8</strain>
        <tissue evidence="1">Cell line</tissue>
    </source>
</reference>
<organism evidence="1 2">
    <name type="scientific">Saguinus oedipus</name>
    <name type="common">Cotton-top tamarin</name>
    <name type="synonym">Oedipomidas oedipus</name>
    <dbReference type="NCBI Taxonomy" id="9490"/>
    <lineage>
        <taxon>Eukaryota</taxon>
        <taxon>Metazoa</taxon>
        <taxon>Chordata</taxon>
        <taxon>Craniata</taxon>
        <taxon>Vertebrata</taxon>
        <taxon>Euteleostomi</taxon>
        <taxon>Mammalia</taxon>
        <taxon>Eutheria</taxon>
        <taxon>Euarchontoglires</taxon>
        <taxon>Primates</taxon>
        <taxon>Haplorrhini</taxon>
        <taxon>Platyrrhini</taxon>
        <taxon>Cebidae</taxon>
        <taxon>Callitrichinae</taxon>
        <taxon>Saguinus</taxon>
    </lineage>
</organism>
<protein>
    <submittedName>
        <fullName evidence="1">Uncharacterized protein</fullName>
    </submittedName>
</protein>
<evidence type="ECO:0000313" key="2">
    <source>
        <dbReference type="Proteomes" id="UP001266305"/>
    </source>
</evidence>
<evidence type="ECO:0000313" key="1">
    <source>
        <dbReference type="EMBL" id="KAK2103494.1"/>
    </source>
</evidence>
<name>A0ABQ9V3D5_SAGOE</name>
<keyword evidence="2" id="KW-1185">Reference proteome</keyword>
<proteinExistence type="predicted"/>
<feature type="non-terminal residue" evidence="1">
    <location>
        <position position="1"/>
    </location>
</feature>
<sequence length="58" mass="5998">PAVLVRAGRGAMAGHRNCFQPHEQLEGCGVTALAASPAQCLAWPLGKGESVPFPELSL</sequence>